<dbReference type="InterPro" id="IPR016193">
    <property type="entry name" value="Cytidine_deaminase-like"/>
</dbReference>
<evidence type="ECO:0000313" key="2">
    <source>
        <dbReference type="Proteomes" id="UP000286931"/>
    </source>
</evidence>
<proteinExistence type="predicted"/>
<dbReference type="EMBL" id="BIFH01000020">
    <property type="protein sequence ID" value="GCD96453.1"/>
    <property type="molecule type" value="Genomic_DNA"/>
</dbReference>
<accession>A0A401YPD2</accession>
<dbReference type="GO" id="GO:0003824">
    <property type="term" value="F:catalytic activity"/>
    <property type="evidence" value="ECO:0007669"/>
    <property type="project" value="InterPro"/>
</dbReference>
<dbReference type="Gene3D" id="3.40.140.10">
    <property type="entry name" value="Cytidine Deaminase, domain 2"/>
    <property type="match status" value="1"/>
</dbReference>
<comment type="caution">
    <text evidence="1">The sequence shown here is derived from an EMBL/GenBank/DDBJ whole genome shotgun (WGS) entry which is preliminary data.</text>
</comment>
<organism evidence="1 2">
    <name type="scientific">Embleya hyalina</name>
    <dbReference type="NCBI Taxonomy" id="516124"/>
    <lineage>
        <taxon>Bacteria</taxon>
        <taxon>Bacillati</taxon>
        <taxon>Actinomycetota</taxon>
        <taxon>Actinomycetes</taxon>
        <taxon>Kitasatosporales</taxon>
        <taxon>Streptomycetaceae</taxon>
        <taxon>Embleya</taxon>
    </lineage>
</organism>
<dbReference type="Proteomes" id="UP000286931">
    <property type="component" value="Unassembled WGS sequence"/>
</dbReference>
<dbReference type="SUPFAM" id="SSF53927">
    <property type="entry name" value="Cytidine deaminase-like"/>
    <property type="match status" value="1"/>
</dbReference>
<evidence type="ECO:0000313" key="1">
    <source>
        <dbReference type="EMBL" id="GCD96453.1"/>
    </source>
</evidence>
<gene>
    <name evidence="1" type="ORF">EHYA_04138</name>
</gene>
<sequence>MSAETPEFVVDPEDAKIVTLARATRARNGADEGAAVRDETGRTYTASTVALPSLELSALRTAVAMAVAGGARGLEAAAIVGTDDTVTEADRDAVRDLGGAGTPILSAGPDAVVRTIVTV</sequence>
<reference evidence="1 2" key="1">
    <citation type="submission" date="2018-12" db="EMBL/GenBank/DDBJ databases">
        <title>Draft genome sequence of Embleya hyalina NBRC 13850T.</title>
        <authorList>
            <person name="Komaki H."/>
            <person name="Hosoyama A."/>
            <person name="Kimura A."/>
            <person name="Ichikawa N."/>
            <person name="Tamura T."/>
        </authorList>
    </citation>
    <scope>NUCLEOTIDE SEQUENCE [LARGE SCALE GENOMIC DNA]</scope>
    <source>
        <strain evidence="1 2">NBRC 13850</strain>
    </source>
</reference>
<dbReference type="OrthoDB" id="3392994at2"/>
<dbReference type="AlphaFoldDB" id="A0A401YPD2"/>
<protein>
    <submittedName>
        <fullName evidence="1">Cytidine deaminase</fullName>
    </submittedName>
</protein>
<dbReference type="RefSeq" id="WP_126638491.1">
    <property type="nucleotide sequence ID" value="NZ_BIFH01000020.1"/>
</dbReference>
<keyword evidence="2" id="KW-1185">Reference proteome</keyword>
<name>A0A401YPD2_9ACTN</name>